<evidence type="ECO:0000313" key="12">
    <source>
        <dbReference type="Ensembl" id="ENSCAFP00030032535.1"/>
    </source>
</evidence>
<organism evidence="12 14">
    <name type="scientific">Canis lupus familiaris</name>
    <name type="common">Dog</name>
    <name type="synonym">Canis familiaris</name>
    <dbReference type="NCBI Taxonomy" id="9615"/>
    <lineage>
        <taxon>Eukaryota</taxon>
        <taxon>Metazoa</taxon>
        <taxon>Chordata</taxon>
        <taxon>Craniata</taxon>
        <taxon>Vertebrata</taxon>
        <taxon>Euteleostomi</taxon>
        <taxon>Mammalia</taxon>
        <taxon>Eutheria</taxon>
        <taxon>Laurasiatheria</taxon>
        <taxon>Carnivora</taxon>
        <taxon>Caniformia</taxon>
        <taxon>Canidae</taxon>
        <taxon>Canis</taxon>
    </lineage>
</organism>
<dbReference type="Ensembl" id="ENSCAFT00030037295.1">
    <property type="protein sequence ID" value="ENSCAFP00030032535.1"/>
    <property type="gene ID" value="ENSCAFG00030020319.1"/>
</dbReference>
<dbReference type="AlphaFoldDB" id="A0A8C0NZH8"/>
<dbReference type="PROSITE" id="PS50835">
    <property type="entry name" value="IG_LIKE"/>
    <property type="match status" value="1"/>
</dbReference>
<dbReference type="GO" id="GO:0042101">
    <property type="term" value="C:T cell receptor complex"/>
    <property type="evidence" value="ECO:0007669"/>
    <property type="project" value="UniProtKB-KW"/>
</dbReference>
<dbReference type="Proteomes" id="UP000002254">
    <property type="component" value="Chromosome 8"/>
</dbReference>
<evidence type="ECO:0000256" key="2">
    <source>
        <dbReference type="ARBA" id="ARBA00022475"/>
    </source>
</evidence>
<evidence type="ECO:0000256" key="1">
    <source>
        <dbReference type="ARBA" id="ARBA00004236"/>
    </source>
</evidence>
<dbReference type="Proteomes" id="UP000694429">
    <property type="component" value="Chromosome 8"/>
</dbReference>
<evidence type="ECO:0000313" key="14">
    <source>
        <dbReference type="Proteomes" id="UP000694429"/>
    </source>
</evidence>
<comment type="subunit">
    <text evidence="7">Alpha-beta TR is a heterodimer composed of an alpha and beta chain; disulfide-linked. The alpha-beta TR is associated with the transmembrane signaling CD3 coreceptor proteins to form the TR-CD3 (TcR or TCR). The assembly of alpha-beta TR heterodimers with CD3 occurs in the endoplasmic reticulum where a single alpha-beta TR heterodimer associates with one CD3D-CD3E heterodimer, one CD3G-CD3E heterodimer and one CD247 homodimer forming a stable octameric structure. CD3D-CD3E and CD3G-CD3E heterodimers preferentially associate with TR alpha and TR beta chains, respectively. The association of the CD247 homodimer is the last step of TcR assembly in the endoplasmic reticulum and is required for transport to the cell surface.</text>
</comment>
<keyword evidence="8" id="KW-0391">Immunity</keyword>
<reference evidence="12" key="2">
    <citation type="submission" date="2019-03" db="EMBL/GenBank/DDBJ databases">
        <authorList>
            <person name="Warren W.C."/>
            <person name="Johnson G.S."/>
        </authorList>
    </citation>
    <scope>NUCLEOTIDE SEQUENCE [LARGE SCALE GENOMIC DNA]</scope>
    <source>
        <strain evidence="12">Basenji</strain>
    </source>
</reference>
<sequence>MLLKFSVLILWTQLAFDTQLLQQSPRSLSIQEGENFTTYCNFTSTFPSFQWYRQKPGAGPVHLMTLSKRGEVKKQKSLTALFGEARKDSSLLIIAAQPGDAAIYFCAGS</sequence>
<protein>
    <recommendedName>
        <fullName evidence="10">Ig-like domain-containing protein</fullName>
    </recommendedName>
</protein>
<dbReference type="Ensembl" id="ENSCAFT00000065623.2">
    <property type="protein sequence ID" value="ENSCAFP00000057116.1"/>
    <property type="gene ID" value="ENSCAFG00000044424.2"/>
</dbReference>
<name>A0A8C0NZH8_CANLF</name>
<keyword evidence="8" id="KW-1279">T cell receptor</keyword>
<keyword evidence="5" id="KW-1015">Disulfide bond</keyword>
<evidence type="ECO:0000256" key="8">
    <source>
        <dbReference type="ARBA" id="ARBA00043266"/>
    </source>
</evidence>
<keyword evidence="2" id="KW-1003">Cell membrane</keyword>
<accession>A0A8C0NZH8</accession>
<evidence type="ECO:0000313" key="13">
    <source>
        <dbReference type="Proteomes" id="UP000002254"/>
    </source>
</evidence>
<dbReference type="Pfam" id="PF07686">
    <property type="entry name" value="V-set"/>
    <property type="match status" value="1"/>
</dbReference>
<reference evidence="11 13" key="1">
    <citation type="journal article" date="2005" name="Nature">
        <title>Genome sequence, comparative analysis and haplotype structure of the domestic dog.</title>
        <authorList>
            <consortium name="Broad Sequencing Platform"/>
            <person name="Lindblad-Toh K."/>
            <person name="Wade C.M."/>
            <person name="Mikkelsen T.S."/>
            <person name="Karlsson E.K."/>
            <person name="Jaffe D.B."/>
            <person name="Kamal M."/>
            <person name="Clamp M."/>
            <person name="Chang J.L."/>
            <person name="Kulbokas E.J. III"/>
            <person name="Zody M.C."/>
            <person name="Mauceli E."/>
            <person name="Xie X."/>
            <person name="Breen M."/>
            <person name="Wayne R.K."/>
            <person name="Ostrander E.A."/>
            <person name="Ponting C.P."/>
            <person name="Galibert F."/>
            <person name="Smith D.R."/>
            <person name="DeJong P.J."/>
            <person name="Kirkness E."/>
            <person name="Alvarez P."/>
            <person name="Biagi T."/>
            <person name="Brockman W."/>
            <person name="Butler J."/>
            <person name="Chin C.W."/>
            <person name="Cook A."/>
            <person name="Cuff J."/>
            <person name="Daly M.J."/>
            <person name="DeCaprio D."/>
            <person name="Gnerre S."/>
            <person name="Grabherr M."/>
            <person name="Kellis M."/>
            <person name="Kleber M."/>
            <person name="Bardeleben C."/>
            <person name="Goodstadt L."/>
            <person name="Heger A."/>
            <person name="Hitte C."/>
            <person name="Kim L."/>
            <person name="Koepfli K.P."/>
            <person name="Parker H.G."/>
            <person name="Pollinger J.P."/>
            <person name="Searle S.M."/>
            <person name="Sutter N.B."/>
            <person name="Thomas R."/>
            <person name="Webber C."/>
            <person name="Baldwin J."/>
            <person name="Abebe A."/>
            <person name="Abouelleil A."/>
            <person name="Aftuck L."/>
            <person name="Ait-Zahra M."/>
            <person name="Aldredge T."/>
            <person name="Allen N."/>
            <person name="An P."/>
            <person name="Anderson S."/>
            <person name="Antoine C."/>
            <person name="Arachchi H."/>
            <person name="Aslam A."/>
            <person name="Ayotte L."/>
            <person name="Bachantsang P."/>
            <person name="Barry A."/>
            <person name="Bayul T."/>
            <person name="Benamara M."/>
            <person name="Berlin A."/>
            <person name="Bessette D."/>
            <person name="Blitshteyn B."/>
            <person name="Bloom T."/>
            <person name="Blye J."/>
            <person name="Boguslavskiy L."/>
            <person name="Bonnet C."/>
            <person name="Boukhgalter B."/>
            <person name="Brown A."/>
            <person name="Cahill P."/>
            <person name="Calixte N."/>
            <person name="Camarata J."/>
            <person name="Cheshatsang Y."/>
            <person name="Chu J."/>
            <person name="Citroen M."/>
            <person name="Collymore A."/>
            <person name="Cooke P."/>
            <person name="Dawoe T."/>
            <person name="Daza R."/>
            <person name="Decktor K."/>
            <person name="DeGray S."/>
            <person name="Dhargay N."/>
            <person name="Dooley K."/>
            <person name="Dooley K."/>
            <person name="Dorje P."/>
            <person name="Dorjee K."/>
            <person name="Dorris L."/>
            <person name="Duffey N."/>
            <person name="Dupes A."/>
            <person name="Egbiremolen O."/>
            <person name="Elong R."/>
            <person name="Falk J."/>
            <person name="Farina A."/>
            <person name="Faro S."/>
            <person name="Ferguson D."/>
            <person name="Ferreira P."/>
            <person name="Fisher S."/>
            <person name="FitzGerald M."/>
            <person name="Foley K."/>
            <person name="Foley C."/>
            <person name="Franke A."/>
            <person name="Friedrich D."/>
            <person name="Gage D."/>
            <person name="Garber M."/>
            <person name="Gearin G."/>
            <person name="Giannoukos G."/>
            <person name="Goode T."/>
            <person name="Goyette A."/>
            <person name="Graham J."/>
            <person name="Grandbois E."/>
            <person name="Gyaltsen K."/>
            <person name="Hafez N."/>
            <person name="Hagopian D."/>
            <person name="Hagos B."/>
            <person name="Hall J."/>
            <person name="Healy C."/>
            <person name="Hegarty R."/>
            <person name="Honan T."/>
            <person name="Horn A."/>
            <person name="Houde N."/>
            <person name="Hughes L."/>
            <person name="Hunnicutt L."/>
            <person name="Husby M."/>
            <person name="Jester B."/>
            <person name="Jones C."/>
            <person name="Kamat A."/>
            <person name="Kanga B."/>
            <person name="Kells C."/>
            <person name="Khazanovich D."/>
            <person name="Kieu A.C."/>
            <person name="Kisner P."/>
            <person name="Kumar M."/>
            <person name="Lance K."/>
            <person name="Landers T."/>
            <person name="Lara M."/>
            <person name="Lee W."/>
            <person name="Leger J.P."/>
            <person name="Lennon N."/>
            <person name="Leuper L."/>
            <person name="LeVine S."/>
            <person name="Liu J."/>
            <person name="Liu X."/>
            <person name="Lokyitsang Y."/>
            <person name="Lokyitsang T."/>
            <person name="Lui A."/>
            <person name="Macdonald J."/>
            <person name="Major J."/>
            <person name="Marabella R."/>
            <person name="Maru K."/>
            <person name="Matthews C."/>
            <person name="McDonough S."/>
            <person name="Mehta T."/>
            <person name="Meldrim J."/>
            <person name="Melnikov A."/>
            <person name="Meneus L."/>
            <person name="Mihalev A."/>
            <person name="Mihova T."/>
            <person name="Miller K."/>
            <person name="Mittelman R."/>
            <person name="Mlenga V."/>
            <person name="Mulrain L."/>
            <person name="Munson G."/>
            <person name="Navidi A."/>
            <person name="Naylor J."/>
            <person name="Nguyen T."/>
            <person name="Nguyen N."/>
            <person name="Nguyen C."/>
            <person name="Nguyen T."/>
            <person name="Nicol R."/>
            <person name="Norbu N."/>
            <person name="Norbu C."/>
            <person name="Novod N."/>
            <person name="Nyima T."/>
            <person name="Olandt P."/>
            <person name="O'Neill B."/>
            <person name="O'Neill K."/>
            <person name="Osman S."/>
            <person name="Oyono L."/>
            <person name="Patti C."/>
            <person name="Perrin D."/>
            <person name="Phunkhang P."/>
            <person name="Pierre F."/>
            <person name="Priest M."/>
            <person name="Rachupka A."/>
            <person name="Raghuraman S."/>
            <person name="Rameau R."/>
            <person name="Ray V."/>
            <person name="Raymond C."/>
            <person name="Rege F."/>
            <person name="Rise C."/>
            <person name="Rogers J."/>
            <person name="Rogov P."/>
            <person name="Sahalie J."/>
            <person name="Settipalli S."/>
            <person name="Sharpe T."/>
            <person name="Shea T."/>
            <person name="Sheehan M."/>
            <person name="Sherpa N."/>
            <person name="Shi J."/>
            <person name="Shih D."/>
            <person name="Sloan J."/>
            <person name="Smith C."/>
            <person name="Sparrow T."/>
            <person name="Stalker J."/>
            <person name="Stange-Thomann N."/>
            <person name="Stavropoulos S."/>
            <person name="Stone C."/>
            <person name="Stone S."/>
            <person name="Sykes S."/>
            <person name="Tchuinga P."/>
            <person name="Tenzing P."/>
            <person name="Tesfaye S."/>
            <person name="Thoulutsang D."/>
            <person name="Thoulutsang Y."/>
            <person name="Topham K."/>
            <person name="Topping I."/>
            <person name="Tsamla T."/>
            <person name="Vassiliev H."/>
            <person name="Venkataraman V."/>
            <person name="Vo A."/>
            <person name="Wangchuk T."/>
            <person name="Wangdi T."/>
            <person name="Weiand M."/>
            <person name="Wilkinson J."/>
            <person name="Wilson A."/>
            <person name="Yadav S."/>
            <person name="Yang S."/>
            <person name="Yang X."/>
            <person name="Young G."/>
            <person name="Yu Q."/>
            <person name="Zainoun J."/>
            <person name="Zembek L."/>
            <person name="Zimmer A."/>
            <person name="Lander E.S."/>
        </authorList>
    </citation>
    <scope>NUCLEOTIDE SEQUENCE [LARGE SCALE GENOMIC DNA]</scope>
    <source>
        <strain evidence="11">Boxer</strain>
    </source>
</reference>
<evidence type="ECO:0000256" key="9">
    <source>
        <dbReference type="SAM" id="SignalP"/>
    </source>
</evidence>
<keyword evidence="4" id="KW-0472">Membrane</keyword>
<accession>A0A8P0P6D5</accession>
<feature type="signal peptide" evidence="9">
    <location>
        <begin position="1"/>
        <end position="17"/>
    </location>
</feature>
<keyword evidence="3 9" id="KW-0732">Signal</keyword>
<comment type="subcellular location">
    <subcellularLocation>
        <location evidence="1">Cell membrane</location>
    </subcellularLocation>
</comment>
<dbReference type="Gene3D" id="2.60.40.10">
    <property type="entry name" value="Immunoglobulins"/>
    <property type="match status" value="1"/>
</dbReference>
<dbReference type="InterPro" id="IPR036179">
    <property type="entry name" value="Ig-like_dom_sf"/>
</dbReference>
<evidence type="ECO:0000256" key="7">
    <source>
        <dbReference type="ARBA" id="ARBA00038651"/>
    </source>
</evidence>
<dbReference type="InterPro" id="IPR013106">
    <property type="entry name" value="Ig_V-set"/>
</dbReference>
<dbReference type="PANTHER" id="PTHR19339">
    <property type="entry name" value="T CELL RECEPTOR ALPHA VARIABLE 39"/>
    <property type="match status" value="1"/>
</dbReference>
<dbReference type="PANTHER" id="PTHR19339:SF2">
    <property type="entry name" value="T CELL RECEPTOR ALPHA VARIABLE 22"/>
    <property type="match status" value="1"/>
</dbReference>
<dbReference type="InterPro" id="IPR007110">
    <property type="entry name" value="Ig-like_dom"/>
</dbReference>
<evidence type="ECO:0000313" key="11">
    <source>
        <dbReference type="Ensembl" id="ENSCAFP00000057116.1"/>
    </source>
</evidence>
<proteinExistence type="predicted"/>
<dbReference type="InterPro" id="IPR013783">
    <property type="entry name" value="Ig-like_fold"/>
</dbReference>
<evidence type="ECO:0000259" key="10">
    <source>
        <dbReference type="PROSITE" id="PS50835"/>
    </source>
</evidence>
<evidence type="ECO:0000256" key="6">
    <source>
        <dbReference type="ARBA" id="ARBA00023180"/>
    </source>
</evidence>
<evidence type="ECO:0000256" key="4">
    <source>
        <dbReference type="ARBA" id="ARBA00023136"/>
    </source>
</evidence>
<evidence type="ECO:0000256" key="3">
    <source>
        <dbReference type="ARBA" id="ARBA00022729"/>
    </source>
</evidence>
<dbReference type="InterPro" id="IPR051896">
    <property type="entry name" value="TCR_alpha_variable"/>
</dbReference>
<feature type="domain" description="Ig-like" evidence="10">
    <location>
        <begin position="18"/>
        <end position="109"/>
    </location>
</feature>
<dbReference type="SUPFAM" id="SSF48726">
    <property type="entry name" value="Immunoglobulin"/>
    <property type="match status" value="1"/>
</dbReference>
<feature type="chain" id="PRO_5044672241" description="Ig-like domain-containing protein" evidence="9">
    <location>
        <begin position="18"/>
        <end position="109"/>
    </location>
</feature>
<evidence type="ECO:0000256" key="5">
    <source>
        <dbReference type="ARBA" id="ARBA00023157"/>
    </source>
</evidence>
<keyword evidence="6" id="KW-0325">Glycoprotein</keyword>
<keyword evidence="8" id="KW-1064">Adaptive immunity</keyword>
<reference evidence="12" key="3">
    <citation type="submission" date="2025-05" db="UniProtKB">
        <authorList>
            <consortium name="Ensembl"/>
        </authorList>
    </citation>
    <scope>IDENTIFICATION</scope>
</reference>